<dbReference type="Proteomes" id="UP000823775">
    <property type="component" value="Unassembled WGS sequence"/>
</dbReference>
<accession>A0ABS8RZH1</accession>
<name>A0ABS8RZH1_DATST</name>
<comment type="caution">
    <text evidence="1">The sequence shown here is derived from an EMBL/GenBank/DDBJ whole genome shotgun (WGS) entry which is preliminary data.</text>
</comment>
<gene>
    <name evidence="1" type="ORF">HAX54_015894</name>
</gene>
<evidence type="ECO:0000313" key="2">
    <source>
        <dbReference type="Proteomes" id="UP000823775"/>
    </source>
</evidence>
<protein>
    <submittedName>
        <fullName evidence="1">Uncharacterized protein</fullName>
    </submittedName>
</protein>
<dbReference type="EMBL" id="JACEIK010000202">
    <property type="protein sequence ID" value="MCD7452230.1"/>
    <property type="molecule type" value="Genomic_DNA"/>
</dbReference>
<organism evidence="1 2">
    <name type="scientific">Datura stramonium</name>
    <name type="common">Jimsonweed</name>
    <name type="synonym">Common thornapple</name>
    <dbReference type="NCBI Taxonomy" id="4076"/>
    <lineage>
        <taxon>Eukaryota</taxon>
        <taxon>Viridiplantae</taxon>
        <taxon>Streptophyta</taxon>
        <taxon>Embryophyta</taxon>
        <taxon>Tracheophyta</taxon>
        <taxon>Spermatophyta</taxon>
        <taxon>Magnoliopsida</taxon>
        <taxon>eudicotyledons</taxon>
        <taxon>Gunneridae</taxon>
        <taxon>Pentapetalae</taxon>
        <taxon>asterids</taxon>
        <taxon>lamiids</taxon>
        <taxon>Solanales</taxon>
        <taxon>Solanaceae</taxon>
        <taxon>Solanoideae</taxon>
        <taxon>Datureae</taxon>
        <taxon>Datura</taxon>
    </lineage>
</organism>
<keyword evidence="2" id="KW-1185">Reference proteome</keyword>
<reference evidence="1 2" key="1">
    <citation type="journal article" date="2021" name="BMC Genomics">
        <title>Datura genome reveals duplications of psychoactive alkaloid biosynthetic genes and high mutation rate following tissue culture.</title>
        <authorList>
            <person name="Rajewski A."/>
            <person name="Carter-House D."/>
            <person name="Stajich J."/>
            <person name="Litt A."/>
        </authorList>
    </citation>
    <scope>NUCLEOTIDE SEQUENCE [LARGE SCALE GENOMIC DNA]</scope>
    <source>
        <strain evidence="1">AR-01</strain>
    </source>
</reference>
<evidence type="ECO:0000313" key="1">
    <source>
        <dbReference type="EMBL" id="MCD7452230.1"/>
    </source>
</evidence>
<sequence length="250" mass="28563">MISVLIDLLELWAGYIGIRLMDLVVAKFDGCDDPCDIVKDFILSLNFDMSVDRPIYELATHCDSWIVEVDSQLGSTITYKAMTIFGKIELVAWEDMQGRDDFRHGHTRNYRCLCDLVVAEVIEVPTDGSGKPVGWTLSGIGGHRNNEEEEHHTKISDMDKLILEHMEVTREKFTKQRKALERMSAKFTEMKAGDETCNDLNVMVLANTQEEPQVEEISEFLEQAQQIELHGSLHDGLTYMDNQFMQGRIE</sequence>
<proteinExistence type="predicted"/>